<dbReference type="AlphaFoldDB" id="A8NRQ3"/>
<evidence type="ECO:0000256" key="7">
    <source>
        <dbReference type="ARBA" id="ARBA00023242"/>
    </source>
</evidence>
<dbReference type="GO" id="GO:0016567">
    <property type="term" value="P:protein ubiquitination"/>
    <property type="evidence" value="ECO:0007669"/>
    <property type="project" value="TreeGrafter"/>
</dbReference>
<dbReference type="OrthoDB" id="1305878at2759"/>
<sequence length="517" mass="56263">MSEDQVNAMTTQQQQQLPVPESSHCAMSLSATLKRPASPSFENGDQPVRKRLKEEADKASIVEQDAEKSQDARMVDELALELQCGCCSELVYNPVLVLPCQHFFCGSCCVLWVRNGGTNCPACRGVSSLVTPFRAIQPLLDTLLRLAPEKTRAAGERAQADEVYRHGSSLRIPSPKEPSPEPTINVNADLAQPCPNCPPGNPHGWRCPHPIPDPAADPDNAWHLDDGIPPGHGQCGHCENLLALEAPLTTKCDLCKVVFCGINIPGRCSAVPLALQHPQGLANVGDLIESAEVYESFDGNTYEVDILFDYLRTQNKLPRQIYREIITHTLAQPRGLQPFLESDAFLDVHGGVLDAIPQGPFNRICRVCAAEALLWGLKDWWIRERQKGHLDTAILGRPDCPDGNACQRQKETAHAKEFNHIISPPQSSPPPNASLPISAPPEGAVPLLASSSVDDVEHLILPQPSSGSMTSQQRASALSYLLNSTNLDEPEALHRAIARRLQSSSPDLRDAIDALAS</sequence>
<reference evidence="12 13" key="1">
    <citation type="journal article" date="2010" name="Proc. Natl. Acad. Sci. U.S.A.">
        <title>Insights into evolution of multicellular fungi from the assembled chromosomes of the mushroom Coprinopsis cinerea (Coprinus cinereus).</title>
        <authorList>
            <person name="Stajich J.E."/>
            <person name="Wilke S.K."/>
            <person name="Ahren D."/>
            <person name="Au C.H."/>
            <person name="Birren B.W."/>
            <person name="Borodovsky M."/>
            <person name="Burns C."/>
            <person name="Canback B."/>
            <person name="Casselton L.A."/>
            <person name="Cheng C.K."/>
            <person name="Deng J."/>
            <person name="Dietrich F.S."/>
            <person name="Fargo D.C."/>
            <person name="Farman M.L."/>
            <person name="Gathman A.C."/>
            <person name="Goldberg J."/>
            <person name="Guigo R."/>
            <person name="Hoegger P.J."/>
            <person name="Hooker J.B."/>
            <person name="Huggins A."/>
            <person name="James T.Y."/>
            <person name="Kamada T."/>
            <person name="Kilaru S."/>
            <person name="Kodira C."/>
            <person name="Kues U."/>
            <person name="Kupfer D."/>
            <person name="Kwan H.S."/>
            <person name="Lomsadze A."/>
            <person name="Li W."/>
            <person name="Lilly W.W."/>
            <person name="Ma L.J."/>
            <person name="Mackey A.J."/>
            <person name="Manning G."/>
            <person name="Martin F."/>
            <person name="Muraguchi H."/>
            <person name="Natvig D.O."/>
            <person name="Palmerini H."/>
            <person name="Ramesh M.A."/>
            <person name="Rehmeyer C.J."/>
            <person name="Roe B.A."/>
            <person name="Shenoy N."/>
            <person name="Stanke M."/>
            <person name="Ter-Hovhannisyan V."/>
            <person name="Tunlid A."/>
            <person name="Velagapudi R."/>
            <person name="Vision T.J."/>
            <person name="Zeng Q."/>
            <person name="Zolan M.E."/>
            <person name="Pukkila P.J."/>
        </authorList>
    </citation>
    <scope>NUCLEOTIDE SEQUENCE [LARGE SCALE GENOMIC DNA]</scope>
    <source>
        <strain evidence="13">Okayama-7 / 130 / ATCC MYA-4618 / FGSC 9003</strain>
    </source>
</reference>
<dbReference type="PROSITE" id="PS50089">
    <property type="entry name" value="ZF_RING_2"/>
    <property type="match status" value="1"/>
</dbReference>
<dbReference type="Pfam" id="PF17979">
    <property type="entry name" value="zf-CRD"/>
    <property type="match status" value="1"/>
</dbReference>
<dbReference type="OMA" id="HNPICDQ"/>
<evidence type="ECO:0000256" key="3">
    <source>
        <dbReference type="ARBA" id="ARBA00022723"/>
    </source>
</evidence>
<evidence type="ECO:0000256" key="10">
    <source>
        <dbReference type="SAM" id="MobiDB-lite"/>
    </source>
</evidence>
<keyword evidence="13" id="KW-1185">Reference proteome</keyword>
<keyword evidence="5" id="KW-0833">Ubl conjugation pathway</keyword>
<feature type="compositionally biased region" description="Basic and acidic residues" evidence="10">
    <location>
        <begin position="52"/>
        <end position="65"/>
    </location>
</feature>
<organism evidence="12 13">
    <name type="scientific">Coprinopsis cinerea (strain Okayama-7 / 130 / ATCC MYA-4618 / FGSC 9003)</name>
    <name type="common">Inky cap fungus</name>
    <name type="synonym">Hormographiella aspergillata</name>
    <dbReference type="NCBI Taxonomy" id="240176"/>
    <lineage>
        <taxon>Eukaryota</taxon>
        <taxon>Fungi</taxon>
        <taxon>Dikarya</taxon>
        <taxon>Basidiomycota</taxon>
        <taxon>Agaricomycotina</taxon>
        <taxon>Agaricomycetes</taxon>
        <taxon>Agaricomycetidae</taxon>
        <taxon>Agaricales</taxon>
        <taxon>Agaricineae</taxon>
        <taxon>Psathyrellaceae</taxon>
        <taxon>Coprinopsis</taxon>
    </lineage>
</organism>
<dbReference type="EMBL" id="AACS02000008">
    <property type="protein sequence ID" value="EAU85893.1"/>
    <property type="molecule type" value="Genomic_DNA"/>
</dbReference>
<dbReference type="InterPro" id="IPR001841">
    <property type="entry name" value="Znf_RING"/>
</dbReference>
<dbReference type="KEGG" id="cci:CC1G_02916"/>
<dbReference type="STRING" id="240176.A8NRQ3"/>
<keyword evidence="6" id="KW-0862">Zinc</keyword>
<dbReference type="Pfam" id="PF00097">
    <property type="entry name" value="zf-C3HC4"/>
    <property type="match status" value="1"/>
</dbReference>
<dbReference type="GO" id="GO:0004842">
    <property type="term" value="F:ubiquitin-protein transferase activity"/>
    <property type="evidence" value="ECO:0007669"/>
    <property type="project" value="TreeGrafter"/>
</dbReference>
<accession>A8NRQ3</accession>
<dbReference type="GO" id="GO:0005634">
    <property type="term" value="C:nucleus"/>
    <property type="evidence" value="ECO:0007669"/>
    <property type="project" value="UniProtKB-SubCell"/>
</dbReference>
<dbReference type="Gene3D" id="3.30.40.10">
    <property type="entry name" value="Zinc/RING finger domain, C3HC4 (zinc finger)"/>
    <property type="match status" value="1"/>
</dbReference>
<feature type="region of interest" description="Disordered" evidence="10">
    <location>
        <begin position="164"/>
        <end position="183"/>
    </location>
</feature>
<evidence type="ECO:0000256" key="4">
    <source>
        <dbReference type="ARBA" id="ARBA00022771"/>
    </source>
</evidence>
<evidence type="ECO:0000313" key="13">
    <source>
        <dbReference type="Proteomes" id="UP000001861"/>
    </source>
</evidence>
<dbReference type="GO" id="GO:0008270">
    <property type="term" value="F:zinc ion binding"/>
    <property type="evidence" value="ECO:0007669"/>
    <property type="project" value="UniProtKB-KW"/>
</dbReference>
<feature type="region of interest" description="Disordered" evidence="10">
    <location>
        <begin position="1"/>
        <end position="65"/>
    </location>
</feature>
<keyword evidence="3" id="KW-0479">Metal-binding</keyword>
<dbReference type="PANTHER" id="PTHR16079:SF4">
    <property type="entry name" value="E3 UBIQUITIN-PROTEIN LIGASE CHFR"/>
    <property type="match status" value="1"/>
</dbReference>
<evidence type="ECO:0000256" key="1">
    <source>
        <dbReference type="ARBA" id="ARBA00004123"/>
    </source>
</evidence>
<evidence type="ECO:0000256" key="2">
    <source>
        <dbReference type="ARBA" id="ARBA00022679"/>
    </source>
</evidence>
<protein>
    <recommendedName>
        <fullName evidence="11">RING-type domain-containing protein</fullName>
    </recommendedName>
</protein>
<name>A8NRQ3_COPC7</name>
<gene>
    <name evidence="12" type="ORF">CC1G_02916</name>
</gene>
<dbReference type="InterPro" id="IPR018957">
    <property type="entry name" value="Znf_C3HC4_RING-type"/>
</dbReference>
<dbReference type="Proteomes" id="UP000001861">
    <property type="component" value="Unassembled WGS sequence"/>
</dbReference>
<dbReference type="InterPro" id="IPR013083">
    <property type="entry name" value="Znf_RING/FYVE/PHD"/>
</dbReference>
<evidence type="ECO:0000313" key="12">
    <source>
        <dbReference type="EMBL" id="EAU85893.1"/>
    </source>
</evidence>
<evidence type="ECO:0000256" key="6">
    <source>
        <dbReference type="ARBA" id="ARBA00022833"/>
    </source>
</evidence>
<keyword evidence="8" id="KW-0131">Cell cycle</keyword>
<feature type="domain" description="RING-type" evidence="11">
    <location>
        <begin position="84"/>
        <end position="124"/>
    </location>
</feature>
<keyword evidence="2" id="KW-0808">Transferase</keyword>
<dbReference type="VEuPathDB" id="FungiDB:CC1G_02916"/>
<evidence type="ECO:0000256" key="9">
    <source>
        <dbReference type="PROSITE-ProRule" id="PRU00175"/>
    </source>
</evidence>
<dbReference type="PANTHER" id="PTHR16079">
    <property type="entry name" value="UBIQUITIN LIGASE PROTEIN CHFR"/>
    <property type="match status" value="1"/>
</dbReference>
<dbReference type="eggNOG" id="KOG0802">
    <property type="taxonomic scope" value="Eukaryota"/>
</dbReference>
<dbReference type="RefSeq" id="XP_001835828.1">
    <property type="nucleotide sequence ID" value="XM_001835776.1"/>
</dbReference>
<dbReference type="InParanoid" id="A8NRQ3"/>
<dbReference type="InterPro" id="IPR040909">
    <property type="entry name" value="CHFR_Znf-CRD"/>
</dbReference>
<evidence type="ECO:0000256" key="5">
    <source>
        <dbReference type="ARBA" id="ARBA00022786"/>
    </source>
</evidence>
<comment type="caution">
    <text evidence="12">The sequence shown here is derived from an EMBL/GenBank/DDBJ whole genome shotgun (WGS) entry which is preliminary data.</text>
</comment>
<comment type="subcellular location">
    <subcellularLocation>
        <location evidence="1">Nucleus</location>
    </subcellularLocation>
</comment>
<dbReference type="SUPFAM" id="SSF57850">
    <property type="entry name" value="RING/U-box"/>
    <property type="match status" value="1"/>
</dbReference>
<evidence type="ECO:0000256" key="8">
    <source>
        <dbReference type="ARBA" id="ARBA00023306"/>
    </source>
</evidence>
<evidence type="ECO:0000259" key="11">
    <source>
        <dbReference type="PROSITE" id="PS50089"/>
    </source>
</evidence>
<dbReference type="GO" id="GO:0006511">
    <property type="term" value="P:ubiquitin-dependent protein catabolic process"/>
    <property type="evidence" value="ECO:0007669"/>
    <property type="project" value="TreeGrafter"/>
</dbReference>
<dbReference type="InterPro" id="IPR052256">
    <property type="entry name" value="E3_ubiquitin-ligase_CHFR"/>
</dbReference>
<proteinExistence type="predicted"/>
<keyword evidence="7" id="KW-0539">Nucleus</keyword>
<dbReference type="GeneID" id="6012363"/>
<keyword evidence="4 9" id="KW-0863">Zinc-finger</keyword>